<evidence type="ECO:0000256" key="1">
    <source>
        <dbReference type="SAM" id="Phobius"/>
    </source>
</evidence>
<feature type="transmembrane region" description="Helical" evidence="1">
    <location>
        <begin position="91"/>
        <end position="111"/>
    </location>
</feature>
<evidence type="ECO:0000313" key="3">
    <source>
        <dbReference type="Proteomes" id="UP000005402"/>
    </source>
</evidence>
<evidence type="ECO:0000313" key="2">
    <source>
        <dbReference type="EMBL" id="EHO11909.1"/>
    </source>
</evidence>
<feature type="transmembrane region" description="Helical" evidence="1">
    <location>
        <begin position="62"/>
        <end position="79"/>
    </location>
</feature>
<sequence length="211" mass="24651">MLYSILLYATLLIGCMPIVLFISGRKYKSIPSRSVVPLISLMAFSSLYEFVVSLQLKVSVLWWYQIYSLLEFSAVYYLFSHCIRQRPKAFFKVSLGLFLLFYVLSIFYFNTKSAFLSTSINKIYITLFVLVGSFLWIRQISNEKQILKLYKEGLFYVIMGLFFYYSTTISLFMLISCIDKDDLYMGDIWLVNVLANLILRITLSVGVWKIN</sequence>
<keyword evidence="1" id="KW-0472">Membrane</keyword>
<protein>
    <recommendedName>
        <fullName evidence="4">Histidine kinase N-terminal 7TM region domain-containing protein</fullName>
    </recommendedName>
</protein>
<dbReference type="Proteomes" id="UP000005402">
    <property type="component" value="Unassembled WGS sequence"/>
</dbReference>
<organism evidence="2 3">
    <name type="scientific">Myroides odoratimimus CCUG 10230</name>
    <dbReference type="NCBI Taxonomy" id="883150"/>
    <lineage>
        <taxon>Bacteria</taxon>
        <taxon>Pseudomonadati</taxon>
        <taxon>Bacteroidota</taxon>
        <taxon>Flavobacteriia</taxon>
        <taxon>Flavobacteriales</taxon>
        <taxon>Flavobacteriaceae</taxon>
        <taxon>Myroides</taxon>
    </lineage>
</organism>
<evidence type="ECO:0008006" key="4">
    <source>
        <dbReference type="Google" id="ProtNLM"/>
    </source>
</evidence>
<comment type="caution">
    <text evidence="2">The sequence shown here is derived from an EMBL/GenBank/DDBJ whole genome shotgun (WGS) entry which is preliminary data.</text>
</comment>
<gene>
    <name evidence="2" type="ORF">HMPREF9712_00156</name>
</gene>
<reference evidence="2" key="1">
    <citation type="submission" date="2012-07" db="EMBL/GenBank/DDBJ databases">
        <title>The Genome Sequence of Myroides odoratimimus CCUG 10230.</title>
        <authorList>
            <consortium name="The Broad Institute Genome Sequencing Platform"/>
            <person name="Earl A."/>
            <person name="Ward D."/>
            <person name="Feldgarden M."/>
            <person name="Gevers D."/>
            <person name="Huys G."/>
            <person name="Walker B."/>
            <person name="Young S.K."/>
            <person name="Zeng Q."/>
            <person name="Gargeya S."/>
            <person name="Fitzgerald M."/>
            <person name="Haas B."/>
            <person name="Abouelleil A."/>
            <person name="Alvarado L."/>
            <person name="Arachchi H.M."/>
            <person name="Berlin A.M."/>
            <person name="Chapman S.B."/>
            <person name="Goldberg J."/>
            <person name="Griggs A."/>
            <person name="Gujja S."/>
            <person name="Hansen M."/>
            <person name="Howarth C."/>
            <person name="Imamovic A."/>
            <person name="Larimer J."/>
            <person name="McCowen C."/>
            <person name="Montmayeur A."/>
            <person name="Murphy C."/>
            <person name="Neiman D."/>
            <person name="Pearson M."/>
            <person name="Priest M."/>
            <person name="Roberts A."/>
            <person name="Saif S."/>
            <person name="Shea T."/>
            <person name="Sisk P."/>
            <person name="Sykes S."/>
            <person name="Wortman J."/>
            <person name="Nusbaum C."/>
            <person name="Birren B."/>
        </authorList>
    </citation>
    <scope>NUCLEOTIDE SEQUENCE [LARGE SCALE GENOMIC DNA]</scope>
    <source>
        <strain evidence="2">CCUG 10230</strain>
    </source>
</reference>
<feature type="transmembrane region" description="Helical" evidence="1">
    <location>
        <begin position="6"/>
        <end position="23"/>
    </location>
</feature>
<proteinExistence type="predicted"/>
<feature type="transmembrane region" description="Helical" evidence="1">
    <location>
        <begin position="188"/>
        <end position="208"/>
    </location>
</feature>
<feature type="transmembrane region" description="Helical" evidence="1">
    <location>
        <begin position="123"/>
        <end position="141"/>
    </location>
</feature>
<dbReference type="EMBL" id="AGEC02000007">
    <property type="protein sequence ID" value="EHO11909.1"/>
    <property type="molecule type" value="Genomic_DNA"/>
</dbReference>
<name>A0ABP2NEW1_9FLAO</name>
<feature type="transmembrane region" description="Helical" evidence="1">
    <location>
        <begin position="153"/>
        <end position="176"/>
    </location>
</feature>
<keyword evidence="1" id="KW-1133">Transmembrane helix</keyword>
<keyword evidence="1" id="KW-0812">Transmembrane</keyword>
<keyword evidence="3" id="KW-1185">Reference proteome</keyword>
<accession>A0ABP2NEW1</accession>
<feature type="transmembrane region" description="Helical" evidence="1">
    <location>
        <begin position="35"/>
        <end position="56"/>
    </location>
</feature>